<name>A0ABP5FUX2_9MICC</name>
<accession>A0ABP5FUX2</accession>
<organism evidence="7 8">
    <name type="scientific">Yaniella flava</name>
    <dbReference type="NCBI Taxonomy" id="287930"/>
    <lineage>
        <taxon>Bacteria</taxon>
        <taxon>Bacillati</taxon>
        <taxon>Actinomycetota</taxon>
        <taxon>Actinomycetes</taxon>
        <taxon>Micrococcales</taxon>
        <taxon>Micrococcaceae</taxon>
        <taxon>Yaniella</taxon>
    </lineage>
</organism>
<dbReference type="NCBIfam" id="TIGR00765">
    <property type="entry name" value="yihY_not_rbn"/>
    <property type="match status" value="1"/>
</dbReference>
<reference evidence="8" key="1">
    <citation type="journal article" date="2019" name="Int. J. Syst. Evol. Microbiol.">
        <title>The Global Catalogue of Microorganisms (GCM) 10K type strain sequencing project: providing services to taxonomists for standard genome sequencing and annotation.</title>
        <authorList>
            <consortium name="The Broad Institute Genomics Platform"/>
            <consortium name="The Broad Institute Genome Sequencing Center for Infectious Disease"/>
            <person name="Wu L."/>
            <person name="Ma J."/>
        </authorList>
    </citation>
    <scope>NUCLEOTIDE SEQUENCE [LARGE SCALE GENOMIC DNA]</scope>
    <source>
        <strain evidence="8">JCM 13595</strain>
    </source>
</reference>
<evidence type="ECO:0000256" key="4">
    <source>
        <dbReference type="ARBA" id="ARBA00022989"/>
    </source>
</evidence>
<feature type="transmembrane region" description="Helical" evidence="6">
    <location>
        <begin position="252"/>
        <end position="277"/>
    </location>
</feature>
<dbReference type="RefSeq" id="WP_343956552.1">
    <property type="nucleotide sequence ID" value="NZ_BAAAMN010000016.1"/>
</dbReference>
<keyword evidence="3 6" id="KW-0812">Transmembrane</keyword>
<feature type="transmembrane region" description="Helical" evidence="6">
    <location>
        <begin position="123"/>
        <end position="144"/>
    </location>
</feature>
<dbReference type="PANTHER" id="PTHR30213:SF0">
    <property type="entry name" value="UPF0761 MEMBRANE PROTEIN YIHY"/>
    <property type="match status" value="1"/>
</dbReference>
<feature type="transmembrane region" description="Helical" evidence="6">
    <location>
        <begin position="55"/>
        <end position="82"/>
    </location>
</feature>
<evidence type="ECO:0000256" key="5">
    <source>
        <dbReference type="ARBA" id="ARBA00023136"/>
    </source>
</evidence>
<comment type="caution">
    <text evidence="7">The sequence shown here is derived from an EMBL/GenBank/DDBJ whole genome shotgun (WGS) entry which is preliminary data.</text>
</comment>
<evidence type="ECO:0000256" key="2">
    <source>
        <dbReference type="ARBA" id="ARBA00022475"/>
    </source>
</evidence>
<dbReference type="InterPro" id="IPR017039">
    <property type="entry name" value="Virul_fac_BrkB"/>
</dbReference>
<feature type="transmembrane region" description="Helical" evidence="6">
    <location>
        <begin position="222"/>
        <end position="240"/>
    </location>
</feature>
<evidence type="ECO:0000256" key="6">
    <source>
        <dbReference type="SAM" id="Phobius"/>
    </source>
</evidence>
<keyword evidence="4 6" id="KW-1133">Transmembrane helix</keyword>
<comment type="subcellular location">
    <subcellularLocation>
        <location evidence="1">Cell membrane</location>
        <topology evidence="1">Multi-pass membrane protein</topology>
    </subcellularLocation>
</comment>
<feature type="transmembrane region" description="Helical" evidence="6">
    <location>
        <begin position="165"/>
        <end position="187"/>
    </location>
</feature>
<dbReference type="Pfam" id="PF03631">
    <property type="entry name" value="Virul_fac_BrkB"/>
    <property type="match status" value="1"/>
</dbReference>
<keyword evidence="2" id="KW-1003">Cell membrane</keyword>
<evidence type="ECO:0000256" key="3">
    <source>
        <dbReference type="ARBA" id="ARBA00022692"/>
    </source>
</evidence>
<proteinExistence type="predicted"/>
<evidence type="ECO:0000313" key="7">
    <source>
        <dbReference type="EMBL" id="GAA2032074.1"/>
    </source>
</evidence>
<dbReference type="Proteomes" id="UP001501461">
    <property type="component" value="Unassembled WGS sequence"/>
</dbReference>
<protein>
    <submittedName>
        <fullName evidence="7">YihY/virulence factor BrkB family protein</fullName>
    </submittedName>
</protein>
<evidence type="ECO:0000313" key="8">
    <source>
        <dbReference type="Proteomes" id="UP001501461"/>
    </source>
</evidence>
<keyword evidence="8" id="KW-1185">Reference proteome</keyword>
<gene>
    <name evidence="7" type="ORF">GCM10009720_10450</name>
</gene>
<dbReference type="PANTHER" id="PTHR30213">
    <property type="entry name" value="INNER MEMBRANE PROTEIN YHJD"/>
    <property type="match status" value="1"/>
</dbReference>
<keyword evidence="5 6" id="KW-0472">Membrane</keyword>
<sequence length="371" mass="40229">MTNQHNMERTIAAEQRALNDPTDRKPAQRLPASAMGYALKRAIQKFLIDKGTDRAAILTYFAVLSLAPTLLAVFSVLTLVLASAADTVENFVEDFVSQAVPSEYQALVTDVLNTMTDSASGGVIALIIGAVVALWSASAYVKAFSRNMNNIYGVVEGRSAVRFNLTMLIITLAVVIIVVAALVSLALNDTIINAVFAPVAQALGAESALETMTDTFLPVWTWVKYPVVLILVVTLVGVLYHFTGNVERRFRLFSIGAIFAVIGILVAGVAMVIYLTYFASYSSYGMIGTVMAVLFVVWVFNIVMFLGAEIDVEILRARQLVAGIPAEGQLKIRPRSVSTVEKQVEKYNSTVEDGTVLRRSLSVVGDDTEDE</sequence>
<evidence type="ECO:0000256" key="1">
    <source>
        <dbReference type="ARBA" id="ARBA00004651"/>
    </source>
</evidence>
<feature type="transmembrane region" description="Helical" evidence="6">
    <location>
        <begin position="283"/>
        <end position="308"/>
    </location>
</feature>
<dbReference type="EMBL" id="BAAAMN010000016">
    <property type="protein sequence ID" value="GAA2032074.1"/>
    <property type="molecule type" value="Genomic_DNA"/>
</dbReference>